<dbReference type="EMBL" id="BGPR01003896">
    <property type="protein sequence ID" value="GBM93661.1"/>
    <property type="molecule type" value="Genomic_DNA"/>
</dbReference>
<comment type="caution">
    <text evidence="1">The sequence shown here is derived from an EMBL/GenBank/DDBJ whole genome shotgun (WGS) entry which is preliminary data.</text>
</comment>
<accession>A0A4Y2JTG2</accession>
<gene>
    <name evidence="1" type="ORF">AVEN_132445_1</name>
</gene>
<protein>
    <submittedName>
        <fullName evidence="1">Uncharacterized protein</fullName>
    </submittedName>
</protein>
<dbReference type="AlphaFoldDB" id="A0A4Y2JTG2"/>
<sequence>MFSLSTCPLEKYEYELGPKNAVVFLLSPSLTSKEIPRQDLTLSLKVNPSHIFPKIWIPLGKGLRWTSGNVSASGPDGSGHLSERRTNLLAEITSCPLSQFSTTIFTSLSEENLVLDKCLEPTLGAESGLCVCGEGCIQTSHLNFSSDSWVLRSLWVLSCKRMTPSLNIPGRLRRITLRWLNDYFLFPKLKEHLSGSRFSSENDVKTVAENWLNGQDVISAKPVKQVVPAFR</sequence>
<evidence type="ECO:0000313" key="1">
    <source>
        <dbReference type="EMBL" id="GBM93661.1"/>
    </source>
</evidence>
<reference evidence="1 2" key="1">
    <citation type="journal article" date="2019" name="Sci. Rep.">
        <title>Orb-weaving spider Araneus ventricosus genome elucidates the spidroin gene catalogue.</title>
        <authorList>
            <person name="Kono N."/>
            <person name="Nakamura H."/>
            <person name="Ohtoshi R."/>
            <person name="Moran D.A.P."/>
            <person name="Shinohara A."/>
            <person name="Yoshida Y."/>
            <person name="Fujiwara M."/>
            <person name="Mori M."/>
            <person name="Tomita M."/>
            <person name="Arakawa K."/>
        </authorList>
    </citation>
    <scope>NUCLEOTIDE SEQUENCE [LARGE SCALE GENOMIC DNA]</scope>
</reference>
<evidence type="ECO:0000313" key="2">
    <source>
        <dbReference type="Proteomes" id="UP000499080"/>
    </source>
</evidence>
<organism evidence="1 2">
    <name type="scientific">Araneus ventricosus</name>
    <name type="common">Orbweaver spider</name>
    <name type="synonym">Epeira ventricosa</name>
    <dbReference type="NCBI Taxonomy" id="182803"/>
    <lineage>
        <taxon>Eukaryota</taxon>
        <taxon>Metazoa</taxon>
        <taxon>Ecdysozoa</taxon>
        <taxon>Arthropoda</taxon>
        <taxon>Chelicerata</taxon>
        <taxon>Arachnida</taxon>
        <taxon>Araneae</taxon>
        <taxon>Araneomorphae</taxon>
        <taxon>Entelegynae</taxon>
        <taxon>Araneoidea</taxon>
        <taxon>Araneidae</taxon>
        <taxon>Araneus</taxon>
    </lineage>
</organism>
<proteinExistence type="predicted"/>
<name>A0A4Y2JTG2_ARAVE</name>
<dbReference type="Proteomes" id="UP000499080">
    <property type="component" value="Unassembled WGS sequence"/>
</dbReference>
<keyword evidence="2" id="KW-1185">Reference proteome</keyword>